<dbReference type="AlphaFoldDB" id="A0A6J3LZ32"/>
<accession>A0A6J3LZ32</accession>
<evidence type="ECO:0000313" key="2">
    <source>
        <dbReference type="Proteomes" id="UP000504637"/>
    </source>
</evidence>
<feature type="compositionally biased region" description="Basic and acidic residues" evidence="1">
    <location>
        <begin position="200"/>
        <end position="209"/>
    </location>
</feature>
<keyword evidence="2" id="KW-1185">Reference proteome</keyword>
<evidence type="ECO:0000256" key="1">
    <source>
        <dbReference type="SAM" id="MobiDB-lite"/>
    </source>
</evidence>
<evidence type="ECO:0000313" key="3">
    <source>
        <dbReference type="RefSeq" id="XP_033457949.1"/>
    </source>
</evidence>
<proteinExistence type="predicted"/>
<evidence type="ECO:0008006" key="4">
    <source>
        <dbReference type="Google" id="ProtNLM"/>
    </source>
</evidence>
<organism evidence="3">
    <name type="scientific">Dissoconium aciculare CBS 342.82</name>
    <dbReference type="NCBI Taxonomy" id="1314786"/>
    <lineage>
        <taxon>Eukaryota</taxon>
        <taxon>Fungi</taxon>
        <taxon>Dikarya</taxon>
        <taxon>Ascomycota</taxon>
        <taxon>Pezizomycotina</taxon>
        <taxon>Dothideomycetes</taxon>
        <taxon>Dothideomycetidae</taxon>
        <taxon>Mycosphaerellales</taxon>
        <taxon>Dissoconiaceae</taxon>
        <taxon>Dissoconium</taxon>
    </lineage>
</organism>
<feature type="compositionally biased region" description="Basic residues" evidence="1">
    <location>
        <begin position="222"/>
        <end position="232"/>
    </location>
</feature>
<dbReference type="OrthoDB" id="5397330at2759"/>
<feature type="region of interest" description="Disordered" evidence="1">
    <location>
        <begin position="1"/>
        <end position="20"/>
    </location>
</feature>
<feature type="compositionally biased region" description="Basic and acidic residues" evidence="1">
    <location>
        <begin position="9"/>
        <end position="19"/>
    </location>
</feature>
<feature type="region of interest" description="Disordered" evidence="1">
    <location>
        <begin position="127"/>
        <end position="284"/>
    </location>
</feature>
<reference evidence="3" key="2">
    <citation type="submission" date="2020-04" db="EMBL/GenBank/DDBJ databases">
        <authorList>
            <consortium name="NCBI Genome Project"/>
        </authorList>
    </citation>
    <scope>NUCLEOTIDE SEQUENCE</scope>
    <source>
        <strain evidence="3">CBS 342.82</strain>
    </source>
</reference>
<reference evidence="3" key="3">
    <citation type="submission" date="2025-08" db="UniProtKB">
        <authorList>
            <consortium name="RefSeq"/>
        </authorList>
    </citation>
    <scope>IDENTIFICATION</scope>
    <source>
        <strain evidence="3">CBS 342.82</strain>
    </source>
</reference>
<feature type="compositionally biased region" description="Low complexity" evidence="1">
    <location>
        <begin position="254"/>
        <end position="268"/>
    </location>
</feature>
<name>A0A6J3LZ32_9PEZI</name>
<dbReference type="GeneID" id="54361074"/>
<dbReference type="Proteomes" id="UP000504637">
    <property type="component" value="Unplaced"/>
</dbReference>
<protein>
    <recommendedName>
        <fullName evidence="4">Pal1-domain-containing protein</fullName>
    </recommendedName>
</protein>
<feature type="compositionally biased region" description="Polar residues" evidence="1">
    <location>
        <begin position="156"/>
        <end position="169"/>
    </location>
</feature>
<reference evidence="3" key="1">
    <citation type="submission" date="2020-01" db="EMBL/GenBank/DDBJ databases">
        <authorList>
            <consortium name="DOE Joint Genome Institute"/>
            <person name="Haridas S."/>
            <person name="Albert R."/>
            <person name="Binder M."/>
            <person name="Bloem J."/>
            <person name="Labutti K."/>
            <person name="Salamov A."/>
            <person name="Andreopoulos B."/>
            <person name="Baker S.E."/>
            <person name="Barry K."/>
            <person name="Bills G."/>
            <person name="Bluhm B.H."/>
            <person name="Cannon C."/>
            <person name="Castanera R."/>
            <person name="Culley D.E."/>
            <person name="Daum C."/>
            <person name="Ezra D."/>
            <person name="Gonzalez J.B."/>
            <person name="Henrissat B."/>
            <person name="Kuo A."/>
            <person name="Liang C."/>
            <person name="Lipzen A."/>
            <person name="Lutzoni F."/>
            <person name="Magnuson J."/>
            <person name="Mondo S."/>
            <person name="Nolan M."/>
            <person name="Ohm R."/>
            <person name="Pangilinan J."/>
            <person name="Park H.-J."/>
            <person name="Ramirez L."/>
            <person name="Alfaro M."/>
            <person name="Sun H."/>
            <person name="Tritt A."/>
            <person name="Yoshinaga Y."/>
            <person name="Zwiers L.-H."/>
            <person name="Turgeon B.G."/>
            <person name="Goodwin S.B."/>
            <person name="Spatafora J.W."/>
            <person name="Crous P.W."/>
            <person name="Grigoriev I.V."/>
        </authorList>
    </citation>
    <scope>NUCLEOTIDE SEQUENCE</scope>
    <source>
        <strain evidence="3">CBS 342.82</strain>
    </source>
</reference>
<dbReference type="RefSeq" id="XP_033457949.1">
    <property type="nucleotide sequence ID" value="XM_033603274.1"/>
</dbReference>
<sequence>MPILRNPFRKQDENVRPSSDEVVTGYETKVIDIDSKNRVEYQLSEINDSGVYLPPPPTDRKSFWGTTSSRSTTSSSITRCAYDENEPFNISRESFDSYRRSFVSRKPGQERDMPVTRRILTRSIQDISARSPVIQPETRQRASLDSRTFLPPPPRTSNSYNRPLQVPQTQEEDRFEDINIDDPKPVQPPKKRGILSRIVDGGDHSDHAAATRPTSSQENKSAWHHFGGRKRGQSGQGAELGSIPNRDDTPKPETQVQRQATQPATQAAPKESSNAGLPQAAIKV</sequence>
<gene>
    <name evidence="3" type="ORF">K489DRAFT_371885</name>
</gene>